<gene>
    <name evidence="3" type="ORF">F2Q68_00043340</name>
    <name evidence="2" type="ORF">F2Q70_00014270</name>
</gene>
<reference evidence="2" key="1">
    <citation type="submission" date="2019-12" db="EMBL/GenBank/DDBJ databases">
        <title>Genome sequencing and annotation of Brassica cretica.</title>
        <authorList>
            <person name="Studholme D.J."/>
            <person name="Sarris P.F."/>
        </authorList>
    </citation>
    <scope>NUCLEOTIDE SEQUENCE</scope>
    <source>
        <strain evidence="3">PFS-001/15</strain>
        <strain evidence="2">PFS-102/07</strain>
        <tissue evidence="2">Leaf</tissue>
    </source>
</reference>
<evidence type="ECO:0000313" key="3">
    <source>
        <dbReference type="EMBL" id="KAF2608754.1"/>
    </source>
</evidence>
<feature type="compositionally biased region" description="Basic and acidic residues" evidence="1">
    <location>
        <begin position="56"/>
        <end position="70"/>
    </location>
</feature>
<dbReference type="Proteomes" id="UP000712281">
    <property type="component" value="Unassembled WGS sequence"/>
</dbReference>
<evidence type="ECO:0000313" key="2">
    <source>
        <dbReference type="EMBL" id="KAF2560874.1"/>
    </source>
</evidence>
<organism evidence="2">
    <name type="scientific">Brassica cretica</name>
    <name type="common">Mustard</name>
    <dbReference type="NCBI Taxonomy" id="69181"/>
    <lineage>
        <taxon>Eukaryota</taxon>
        <taxon>Viridiplantae</taxon>
        <taxon>Streptophyta</taxon>
        <taxon>Embryophyta</taxon>
        <taxon>Tracheophyta</taxon>
        <taxon>Spermatophyta</taxon>
        <taxon>Magnoliopsida</taxon>
        <taxon>eudicotyledons</taxon>
        <taxon>Gunneridae</taxon>
        <taxon>Pentapetalae</taxon>
        <taxon>rosids</taxon>
        <taxon>malvids</taxon>
        <taxon>Brassicales</taxon>
        <taxon>Brassicaceae</taxon>
        <taxon>Brassiceae</taxon>
        <taxon>Brassica</taxon>
    </lineage>
</organism>
<evidence type="ECO:0000256" key="1">
    <source>
        <dbReference type="SAM" id="MobiDB-lite"/>
    </source>
</evidence>
<dbReference type="EMBL" id="QGKW02000276">
    <property type="protein sequence ID" value="KAF2608754.1"/>
    <property type="molecule type" value="Genomic_DNA"/>
</dbReference>
<dbReference type="AlphaFoldDB" id="A0A8S9HTN1"/>
<dbReference type="EMBL" id="QGKY02001250">
    <property type="protein sequence ID" value="KAF2560874.1"/>
    <property type="molecule type" value="Genomic_DNA"/>
</dbReference>
<name>A0A8S9HTN1_BRACR</name>
<accession>A0A8S9HTN1</accession>
<feature type="region of interest" description="Disordered" evidence="1">
    <location>
        <begin position="1"/>
        <end position="70"/>
    </location>
</feature>
<sequence length="70" mass="7772">MVQSNQGDKEEACGTYGGVGDLRNPRRYEVGDTGGLTCLPRDRNAIAKTETNPLSSREDGDDQKRERQRC</sequence>
<comment type="caution">
    <text evidence="2">The sequence shown here is derived from an EMBL/GenBank/DDBJ whole genome shotgun (WGS) entry which is preliminary data.</text>
</comment>
<protein>
    <submittedName>
        <fullName evidence="2">Uncharacterized protein</fullName>
    </submittedName>
</protein>
<proteinExistence type="predicted"/>